<evidence type="ECO:0000313" key="3">
    <source>
        <dbReference type="Proteomes" id="UP001196509"/>
    </source>
</evidence>
<name>A0AAE2ZKF3_9HYPH</name>
<proteinExistence type="predicted"/>
<feature type="domain" description="SnoaL-like" evidence="1">
    <location>
        <begin position="156"/>
        <end position="255"/>
    </location>
</feature>
<sequence length="277" mass="30640">MIEVSRQIPINEPGQPVLTRSDVWQGLVMKADNALPFVPAMTHCEVKSREGKNVLVREIEFRGERCHERVTLTPEQQVEFVRLDGSVLGTILNNIEEDEDGLGLRFSFKLTLAGEKDGSPAEKAYGETVEKDYLKAVDATLAAIRRLKGDRDALLKRYYETVDSMDMPAFKAMHTDNCKVFFANFPAAEGPEQIAGAIGQFWSTIGGLSHTIVNRWDHQNETVLELAVDYTRLDGSHVVLPCVSIVKPAGDKVAELRVFIDVAPIYAPAAAEAEPAE</sequence>
<dbReference type="RefSeq" id="WP_220229069.1">
    <property type="nucleotide sequence ID" value="NZ_JAICBX010000002.1"/>
</dbReference>
<dbReference type="InterPro" id="IPR023393">
    <property type="entry name" value="START-like_dom_sf"/>
</dbReference>
<dbReference type="Pfam" id="PF08982">
    <property type="entry name" value="AtaL"/>
    <property type="match status" value="1"/>
</dbReference>
<organism evidence="2 3">
    <name type="scientific">Flavimaribacter sediminis</name>
    <dbReference type="NCBI Taxonomy" id="2865987"/>
    <lineage>
        <taxon>Bacteria</taxon>
        <taxon>Pseudomonadati</taxon>
        <taxon>Pseudomonadota</taxon>
        <taxon>Alphaproteobacteria</taxon>
        <taxon>Hyphomicrobiales</taxon>
        <taxon>Rhizobiaceae</taxon>
        <taxon>Flavimaribacter</taxon>
    </lineage>
</organism>
<gene>
    <name evidence="2" type="ORF">K1W69_14725</name>
</gene>
<comment type="caution">
    <text evidence="2">The sequence shown here is derived from an EMBL/GenBank/DDBJ whole genome shotgun (WGS) entry which is preliminary data.</text>
</comment>
<evidence type="ECO:0000259" key="1">
    <source>
        <dbReference type="Pfam" id="PF12680"/>
    </source>
</evidence>
<dbReference type="SUPFAM" id="SSF54427">
    <property type="entry name" value="NTF2-like"/>
    <property type="match status" value="1"/>
</dbReference>
<keyword evidence="3" id="KW-1185">Reference proteome</keyword>
<dbReference type="InterPro" id="IPR037401">
    <property type="entry name" value="SnoaL-like"/>
</dbReference>
<dbReference type="Gene3D" id="3.10.450.50">
    <property type="match status" value="1"/>
</dbReference>
<dbReference type="InterPro" id="IPR015075">
    <property type="entry name" value="AtaL"/>
</dbReference>
<dbReference type="Pfam" id="PF12680">
    <property type="entry name" value="SnoaL_2"/>
    <property type="match status" value="1"/>
</dbReference>
<dbReference type="Proteomes" id="UP001196509">
    <property type="component" value="Unassembled WGS sequence"/>
</dbReference>
<dbReference type="EMBL" id="JAICBX010000002">
    <property type="protein sequence ID" value="MBW8638449.1"/>
    <property type="molecule type" value="Genomic_DNA"/>
</dbReference>
<evidence type="ECO:0000313" key="2">
    <source>
        <dbReference type="EMBL" id="MBW8638449.1"/>
    </source>
</evidence>
<reference evidence="2" key="1">
    <citation type="submission" date="2021-08" db="EMBL/GenBank/DDBJ databases">
        <title>Hoeflea bacterium WL0058 sp. nov., isolated from the sediment.</title>
        <authorList>
            <person name="Wang L."/>
            <person name="Zhang D."/>
        </authorList>
    </citation>
    <scope>NUCLEOTIDE SEQUENCE</scope>
    <source>
        <strain evidence="2">WL0058</strain>
    </source>
</reference>
<dbReference type="InterPro" id="IPR032710">
    <property type="entry name" value="NTF2-like_dom_sf"/>
</dbReference>
<dbReference type="Gene3D" id="3.30.530.20">
    <property type="match status" value="1"/>
</dbReference>
<dbReference type="SUPFAM" id="SSF55961">
    <property type="entry name" value="Bet v1-like"/>
    <property type="match status" value="1"/>
</dbReference>
<dbReference type="AlphaFoldDB" id="A0AAE2ZKF3"/>
<accession>A0AAE2ZKF3</accession>
<protein>
    <submittedName>
        <fullName evidence="2">DUF1857 family protein</fullName>
    </submittedName>
</protein>